<keyword evidence="2" id="KW-1185">Reference proteome</keyword>
<dbReference type="GeneID" id="8590023"/>
<reference evidence="1 2" key="2">
    <citation type="journal article" date="2011" name="PLoS Genet.">
        <title>Caenorhabditis briggsae recombinant inbred line genotypes reveal inter-strain incompatibility and the evolution of recombination.</title>
        <authorList>
            <person name="Ross J.A."/>
            <person name="Koboldt D.C."/>
            <person name="Staisch J.E."/>
            <person name="Chamberlin H.M."/>
            <person name="Gupta B.P."/>
            <person name="Miller R.D."/>
            <person name="Baird S.E."/>
            <person name="Haag E.S."/>
        </authorList>
    </citation>
    <scope>NUCLEOTIDE SEQUENCE [LARGE SCALE GENOMIC DNA]</scope>
    <source>
        <strain evidence="1 2">AF16</strain>
    </source>
</reference>
<gene>
    <name evidence="1 3" type="ORF">CBG23990</name>
    <name evidence="1" type="ORF">CBG_23990</name>
</gene>
<dbReference type="WormBase" id="CBG23990">
    <property type="protein sequence ID" value="CBP44097"/>
    <property type="gene ID" value="WBGene00042207"/>
</dbReference>
<reference evidence="1 2" key="1">
    <citation type="journal article" date="2003" name="PLoS Biol.">
        <title>The genome sequence of Caenorhabditis briggsae: a platform for comparative genomics.</title>
        <authorList>
            <person name="Stein L.D."/>
            <person name="Bao Z."/>
            <person name="Blasiar D."/>
            <person name="Blumenthal T."/>
            <person name="Brent M.R."/>
            <person name="Chen N."/>
            <person name="Chinwalla A."/>
            <person name="Clarke L."/>
            <person name="Clee C."/>
            <person name="Coghlan A."/>
            <person name="Coulson A."/>
            <person name="D'Eustachio P."/>
            <person name="Fitch D.H."/>
            <person name="Fulton L.A."/>
            <person name="Fulton R.E."/>
            <person name="Griffiths-Jones S."/>
            <person name="Harris T.W."/>
            <person name="Hillier L.W."/>
            <person name="Kamath R."/>
            <person name="Kuwabara P.E."/>
            <person name="Mardis E.R."/>
            <person name="Marra M.A."/>
            <person name="Miner T.L."/>
            <person name="Minx P."/>
            <person name="Mullikin J.C."/>
            <person name="Plumb R.W."/>
            <person name="Rogers J."/>
            <person name="Schein J.E."/>
            <person name="Sohrmann M."/>
            <person name="Spieth J."/>
            <person name="Stajich J.E."/>
            <person name="Wei C."/>
            <person name="Willey D."/>
            <person name="Wilson R.K."/>
            <person name="Durbin R."/>
            <person name="Waterston R.H."/>
        </authorList>
    </citation>
    <scope>NUCLEOTIDE SEQUENCE [LARGE SCALE GENOMIC DNA]</scope>
    <source>
        <strain evidence="1 2">AF16</strain>
    </source>
</reference>
<dbReference type="Proteomes" id="UP000008549">
    <property type="component" value="Unassembled WGS sequence"/>
</dbReference>
<name>A8WJR1_CAEBR</name>
<dbReference type="EMBL" id="HE601381">
    <property type="protein sequence ID" value="CAP20704.2"/>
    <property type="molecule type" value="Genomic_DNA"/>
</dbReference>
<dbReference type="KEGG" id="cbr:CBG_23990"/>
<sequence>MRLPKTHRMVKLRIHKINPFKNKKRYEAVLEFELANPLASDLTKNFLKNKKCVKWIMESRITTIKHPIKPRHLLKSAIEAYILYKDRKSSGN</sequence>
<evidence type="ECO:0000313" key="2">
    <source>
        <dbReference type="Proteomes" id="UP000008549"/>
    </source>
</evidence>
<evidence type="ECO:0000313" key="1">
    <source>
        <dbReference type="EMBL" id="CAP20704.2"/>
    </source>
</evidence>
<organism evidence="1 2">
    <name type="scientific">Caenorhabditis briggsae</name>
    <dbReference type="NCBI Taxonomy" id="6238"/>
    <lineage>
        <taxon>Eukaryota</taxon>
        <taxon>Metazoa</taxon>
        <taxon>Ecdysozoa</taxon>
        <taxon>Nematoda</taxon>
        <taxon>Chromadorea</taxon>
        <taxon>Rhabditida</taxon>
        <taxon>Rhabditina</taxon>
        <taxon>Rhabditomorpha</taxon>
        <taxon>Rhabditoidea</taxon>
        <taxon>Rhabditidae</taxon>
        <taxon>Peloderinae</taxon>
        <taxon>Caenorhabditis</taxon>
    </lineage>
</organism>
<proteinExistence type="predicted"/>
<evidence type="ECO:0000313" key="3">
    <source>
        <dbReference type="WormBase" id="CBG23990"/>
    </source>
</evidence>
<dbReference type="AlphaFoldDB" id="A8WJR1"/>
<dbReference type="InParanoid" id="A8WJR1"/>
<dbReference type="CTD" id="8590023"/>
<protein>
    <submittedName>
        <fullName evidence="1">Protein CBG23990</fullName>
    </submittedName>
</protein>
<accession>A8WJR1</accession>
<dbReference type="RefSeq" id="XP_045091222.1">
    <property type="nucleotide sequence ID" value="XM_045242069.1"/>
</dbReference>
<dbReference type="HOGENOM" id="CLU_2415256_0_0_1"/>